<evidence type="ECO:0000313" key="2">
    <source>
        <dbReference type="EMBL" id="MCJ2177751.1"/>
    </source>
</evidence>
<feature type="domain" description="CinA C-terminal" evidence="1">
    <location>
        <begin position="13"/>
        <end position="165"/>
    </location>
</feature>
<gene>
    <name evidence="2" type="ORF">MTR64_04195</name>
</gene>
<dbReference type="InterPro" id="IPR008136">
    <property type="entry name" value="CinA_C"/>
</dbReference>
<evidence type="ECO:0000259" key="1">
    <source>
        <dbReference type="Pfam" id="PF02464"/>
    </source>
</evidence>
<dbReference type="Gene3D" id="3.90.950.20">
    <property type="entry name" value="CinA-like"/>
    <property type="match status" value="1"/>
</dbReference>
<proteinExistence type="predicted"/>
<name>A0ABT0AYJ9_9SPHN</name>
<keyword evidence="3" id="KW-1185">Reference proteome</keyword>
<comment type="caution">
    <text evidence="2">The sequence shown here is derived from an EMBL/GenBank/DDBJ whole genome shotgun (WGS) entry which is preliminary data.</text>
</comment>
<dbReference type="RefSeq" id="WP_243991150.1">
    <property type="nucleotide sequence ID" value="NZ_JALHLE010000005.1"/>
</dbReference>
<accession>A0ABT0AYJ9</accession>
<organism evidence="2 3">
    <name type="scientific">Novosphingobium album</name>
    <name type="common">ex Hu et al. 2023</name>
    <dbReference type="NCBI Taxonomy" id="2930093"/>
    <lineage>
        <taxon>Bacteria</taxon>
        <taxon>Pseudomonadati</taxon>
        <taxon>Pseudomonadota</taxon>
        <taxon>Alphaproteobacteria</taxon>
        <taxon>Sphingomonadales</taxon>
        <taxon>Sphingomonadaceae</taxon>
        <taxon>Novosphingobium</taxon>
    </lineage>
</organism>
<dbReference type="EMBL" id="JALHLE010000005">
    <property type="protein sequence ID" value="MCJ2177751.1"/>
    <property type="molecule type" value="Genomic_DNA"/>
</dbReference>
<reference evidence="2" key="1">
    <citation type="submission" date="2022-03" db="EMBL/GenBank/DDBJ databases">
        <title>Identification of a novel bacterium isolated from mangrove sediments.</title>
        <authorList>
            <person name="Pan X."/>
        </authorList>
    </citation>
    <scope>NUCLEOTIDE SEQUENCE</scope>
    <source>
        <strain evidence="2">B2580</strain>
    </source>
</reference>
<dbReference type="Proteomes" id="UP001162880">
    <property type="component" value="Unassembled WGS sequence"/>
</dbReference>
<protein>
    <submittedName>
        <fullName evidence="2">CinA family protein</fullName>
    </submittedName>
</protein>
<sequence length="169" mass="17371">MAKTLFFPEDLVALAERVIAENKAAGRTIALAESCTGGLVCAALTEIPGSSAVLDRGFVTYSNEAKQELLGVQSDILEAFGAVSPATAWAMAQGAIRHSNADVAVAVSGIAGPDGGTEMKPVGTVVFALAIRGDDEVNAEQKLIEGASRAEIRHQAALVALEMLLLHGG</sequence>
<dbReference type="Pfam" id="PF02464">
    <property type="entry name" value="CinA"/>
    <property type="match status" value="1"/>
</dbReference>
<dbReference type="NCBIfam" id="TIGR00199">
    <property type="entry name" value="PncC_domain"/>
    <property type="match status" value="1"/>
</dbReference>
<dbReference type="InterPro" id="IPR036653">
    <property type="entry name" value="CinA-like_C"/>
</dbReference>
<dbReference type="SUPFAM" id="SSF142433">
    <property type="entry name" value="CinA-like"/>
    <property type="match status" value="1"/>
</dbReference>
<evidence type="ECO:0000313" key="3">
    <source>
        <dbReference type="Proteomes" id="UP001162880"/>
    </source>
</evidence>